<keyword evidence="5" id="KW-1185">Reference proteome</keyword>
<dbReference type="CTD" id="24590162"/>
<dbReference type="Pfam" id="PF25356">
    <property type="entry name" value="PH_trem"/>
    <property type="match status" value="1"/>
</dbReference>
<dbReference type="EMBL" id="KL250599">
    <property type="protein sequence ID" value="KGB34290.1"/>
    <property type="molecule type" value="Genomic_DNA"/>
</dbReference>
<organism evidence="4">
    <name type="scientific">Schistosoma haematobium</name>
    <name type="common">Blood fluke</name>
    <dbReference type="NCBI Taxonomy" id="6185"/>
    <lineage>
        <taxon>Eukaryota</taxon>
        <taxon>Metazoa</taxon>
        <taxon>Spiralia</taxon>
        <taxon>Lophotrochozoa</taxon>
        <taxon>Platyhelminthes</taxon>
        <taxon>Trematoda</taxon>
        <taxon>Digenea</taxon>
        <taxon>Strigeidida</taxon>
        <taxon>Schistosomatoidea</taxon>
        <taxon>Schistosomatidae</taxon>
        <taxon>Schistosoma</taxon>
    </lineage>
</organism>
<dbReference type="AlphaFoldDB" id="A0A094ZIE3"/>
<reference evidence="4" key="1">
    <citation type="journal article" date="2012" name="Nat. Genet.">
        <title>Whole-genome sequence of Schistosoma haematobium.</title>
        <authorList>
            <person name="Young N.D."/>
            <person name="Jex A.R."/>
            <person name="Li B."/>
            <person name="Liu S."/>
            <person name="Yang L."/>
            <person name="Xiong Z."/>
            <person name="Li Y."/>
            <person name="Cantacessi C."/>
            <person name="Hall R.S."/>
            <person name="Xu X."/>
            <person name="Chen F."/>
            <person name="Wu X."/>
            <person name="Zerlotini A."/>
            <person name="Oliveira G."/>
            <person name="Hofmann A."/>
            <person name="Zhang G."/>
            <person name="Fang X."/>
            <person name="Kang Y."/>
            <person name="Campbell B.E."/>
            <person name="Loukas A."/>
            <person name="Ranganathan S."/>
            <person name="Rollinson D."/>
            <person name="Rinaldi G."/>
            <person name="Brindley P.J."/>
            <person name="Yang H."/>
            <person name="Wang J."/>
            <person name="Wang J."/>
            <person name="Gasser R.B."/>
        </authorList>
    </citation>
    <scope>NUCLEOTIDE SEQUENCE [LARGE SCALE GENOMIC DNA]</scope>
</reference>
<evidence type="ECO:0000313" key="3">
    <source>
        <dbReference type="EMBL" id="KAH9592335.1"/>
    </source>
</evidence>
<protein>
    <recommendedName>
        <fullName evidence="2">Trematode PH-like domain-containing protein</fullName>
    </recommendedName>
</protein>
<accession>A0A094ZIE3</accession>
<sequence>MSSRNRSKSRTYYSQAGDHYVDSKSKQLLFQEAQVCTMGRTILKNNEAFDANAADNLIEKHFKRRKSHGSMYCLVDRVRFQKSKSTGSRSYRSDLTYREINRFYEHKSRPDCFTLGIEDERTGRRSYESYKCKRPEDVGLLRNTILKAQQDPFFLLRDSTAIRQISVSPTYYHDTSPRNGPVTVITVPHEHTRSYERTVRSPSPVYIRPVTRQSVRRSPSPEDVYVYRNSRPVSIERRYDTIEPSRPRSVTSYRTVSSPAVNDEVTYLKVDNQSGAQISPNGPIYMYVSRSRPADDLVSSPDVSSYQPTRRSIYYNR</sequence>
<dbReference type="EMBL" id="AMPZ03000002">
    <property type="protein sequence ID" value="KAH9592335.1"/>
    <property type="molecule type" value="Genomic_DNA"/>
</dbReference>
<reference evidence="3" key="3">
    <citation type="submission" date="2021-06" db="EMBL/GenBank/DDBJ databases">
        <title>Chromosome-level genome assembly for S. haematobium.</title>
        <authorList>
            <person name="Stroehlein A.J."/>
        </authorList>
    </citation>
    <scope>NUCLEOTIDE SEQUENCE</scope>
</reference>
<feature type="domain" description="Trematode PH-like" evidence="2">
    <location>
        <begin position="25"/>
        <end position="152"/>
    </location>
</feature>
<dbReference type="Proteomes" id="UP000471633">
    <property type="component" value="Unassembled WGS sequence"/>
</dbReference>
<name>A0A094ZIE3_SCHHA</name>
<evidence type="ECO:0000313" key="4">
    <source>
        <dbReference type="EMBL" id="KGB34290.1"/>
    </source>
</evidence>
<proteinExistence type="predicted"/>
<reference evidence="3" key="4">
    <citation type="journal article" date="2022" name="PLoS Pathog.">
        <title>Chromosome-level genome of Schistosoma haematobium underpins genome-wide explorations of molecular variation.</title>
        <authorList>
            <person name="Stroehlein A.J."/>
            <person name="Korhonen P.K."/>
            <person name="Lee V.V."/>
            <person name="Ralph S.A."/>
            <person name="Mentink-Kane M."/>
            <person name="You H."/>
            <person name="McManus D.P."/>
            <person name="Tchuente L.T."/>
            <person name="Stothard J.R."/>
            <person name="Kaur P."/>
            <person name="Dudchenko O."/>
            <person name="Aiden E.L."/>
            <person name="Yang B."/>
            <person name="Yang H."/>
            <person name="Emery A.M."/>
            <person name="Webster B.L."/>
            <person name="Brindley P.J."/>
            <person name="Rollinson D."/>
            <person name="Chang B.C.H."/>
            <person name="Gasser R.B."/>
            <person name="Young N.D."/>
        </authorList>
    </citation>
    <scope>NUCLEOTIDE SEQUENCE</scope>
</reference>
<evidence type="ECO:0000313" key="5">
    <source>
        <dbReference type="Proteomes" id="UP000471633"/>
    </source>
</evidence>
<gene>
    <name evidence="3" type="ORF">MS3_00004297</name>
    <name evidence="4" type="ORF">MS3_02483</name>
</gene>
<dbReference type="RefSeq" id="XP_012794047.1">
    <property type="nucleotide sequence ID" value="XM_012938593.2"/>
</dbReference>
<dbReference type="InterPro" id="IPR057376">
    <property type="entry name" value="PH_trem"/>
</dbReference>
<dbReference type="KEGG" id="shx:MS3_00004297"/>
<evidence type="ECO:0000259" key="2">
    <source>
        <dbReference type="Pfam" id="PF25356"/>
    </source>
</evidence>
<evidence type="ECO:0000256" key="1">
    <source>
        <dbReference type="SAM" id="MobiDB-lite"/>
    </source>
</evidence>
<feature type="region of interest" description="Disordered" evidence="1">
    <location>
        <begin position="294"/>
        <end position="317"/>
    </location>
</feature>
<reference evidence="3" key="2">
    <citation type="journal article" date="2019" name="Gigascience">
        <title>High-quality Schistosoma haematobium genome achieved by single-molecule and long-range sequencing.</title>
        <authorList>
            <person name="Stroehlein A.J."/>
            <person name="Korhonen P.K."/>
            <person name="Chong T.M."/>
            <person name="Lim Y.L."/>
            <person name="Chan K.G."/>
            <person name="Webster B."/>
            <person name="Rollinson D."/>
            <person name="Brindley P.J."/>
            <person name="Gasser R.B."/>
            <person name="Young N.D."/>
        </authorList>
    </citation>
    <scope>NUCLEOTIDE SEQUENCE</scope>
</reference>
<feature type="compositionally biased region" description="Polar residues" evidence="1">
    <location>
        <begin position="301"/>
        <end position="310"/>
    </location>
</feature>
<dbReference type="GeneID" id="24590162"/>